<feature type="chain" id="PRO_5002727225" description="Secreted protein" evidence="2">
    <location>
        <begin position="20"/>
        <end position="226"/>
    </location>
</feature>
<keyword evidence="2" id="KW-0732">Signal</keyword>
<dbReference type="InParanoid" id="A8ND14"/>
<dbReference type="AlphaFoldDB" id="A8ND14"/>
<feature type="signal peptide" evidence="2">
    <location>
        <begin position="1"/>
        <end position="19"/>
    </location>
</feature>
<evidence type="ECO:0008006" key="5">
    <source>
        <dbReference type="Google" id="ProtNLM"/>
    </source>
</evidence>
<dbReference type="PANTHER" id="PTHR39603">
    <property type="entry name" value="CYANOVIRIN-N DOMAIN-CONTAINING PROTEIN"/>
    <property type="match status" value="1"/>
</dbReference>
<dbReference type="PANTHER" id="PTHR39603:SF1">
    <property type="entry name" value="CYANOVIRIN-N DOMAIN-CONTAINING PROTEIN"/>
    <property type="match status" value="1"/>
</dbReference>
<reference evidence="3 4" key="1">
    <citation type="journal article" date="2010" name="Proc. Natl. Acad. Sci. U.S.A.">
        <title>Insights into evolution of multicellular fungi from the assembled chromosomes of the mushroom Coprinopsis cinerea (Coprinus cinereus).</title>
        <authorList>
            <person name="Stajich J.E."/>
            <person name="Wilke S.K."/>
            <person name="Ahren D."/>
            <person name="Au C.H."/>
            <person name="Birren B.W."/>
            <person name="Borodovsky M."/>
            <person name="Burns C."/>
            <person name="Canback B."/>
            <person name="Casselton L.A."/>
            <person name="Cheng C.K."/>
            <person name="Deng J."/>
            <person name="Dietrich F.S."/>
            <person name="Fargo D.C."/>
            <person name="Farman M.L."/>
            <person name="Gathman A.C."/>
            <person name="Goldberg J."/>
            <person name="Guigo R."/>
            <person name="Hoegger P.J."/>
            <person name="Hooker J.B."/>
            <person name="Huggins A."/>
            <person name="James T.Y."/>
            <person name="Kamada T."/>
            <person name="Kilaru S."/>
            <person name="Kodira C."/>
            <person name="Kues U."/>
            <person name="Kupfer D."/>
            <person name="Kwan H.S."/>
            <person name="Lomsadze A."/>
            <person name="Li W."/>
            <person name="Lilly W.W."/>
            <person name="Ma L.J."/>
            <person name="Mackey A.J."/>
            <person name="Manning G."/>
            <person name="Martin F."/>
            <person name="Muraguchi H."/>
            <person name="Natvig D.O."/>
            <person name="Palmerini H."/>
            <person name="Ramesh M.A."/>
            <person name="Rehmeyer C.J."/>
            <person name="Roe B.A."/>
            <person name="Shenoy N."/>
            <person name="Stanke M."/>
            <person name="Ter-Hovhannisyan V."/>
            <person name="Tunlid A."/>
            <person name="Velagapudi R."/>
            <person name="Vision T.J."/>
            <person name="Zeng Q."/>
            <person name="Zolan M.E."/>
            <person name="Pukkila P.J."/>
        </authorList>
    </citation>
    <scope>NUCLEOTIDE SEQUENCE [LARGE SCALE GENOMIC DNA]</scope>
    <source>
        <strain evidence="4">Okayama-7 / 130 / ATCC MYA-4618 / FGSC 9003</strain>
    </source>
</reference>
<dbReference type="OrthoDB" id="2686356at2759"/>
<evidence type="ECO:0000256" key="2">
    <source>
        <dbReference type="SAM" id="SignalP"/>
    </source>
</evidence>
<gene>
    <name evidence="3" type="ORF">CC1G_08505</name>
</gene>
<protein>
    <recommendedName>
        <fullName evidence="5">Secreted protein</fullName>
    </recommendedName>
</protein>
<evidence type="ECO:0000313" key="4">
    <source>
        <dbReference type="Proteomes" id="UP000001861"/>
    </source>
</evidence>
<accession>A8ND14</accession>
<organism evidence="3 4">
    <name type="scientific">Coprinopsis cinerea (strain Okayama-7 / 130 / ATCC MYA-4618 / FGSC 9003)</name>
    <name type="common">Inky cap fungus</name>
    <name type="synonym">Hormographiella aspergillata</name>
    <dbReference type="NCBI Taxonomy" id="240176"/>
    <lineage>
        <taxon>Eukaryota</taxon>
        <taxon>Fungi</taxon>
        <taxon>Dikarya</taxon>
        <taxon>Basidiomycota</taxon>
        <taxon>Agaricomycotina</taxon>
        <taxon>Agaricomycetes</taxon>
        <taxon>Agaricomycetidae</taxon>
        <taxon>Agaricales</taxon>
        <taxon>Agaricineae</taxon>
        <taxon>Psathyrellaceae</taxon>
        <taxon>Coprinopsis</taxon>
    </lineage>
</organism>
<dbReference type="GeneID" id="6009165"/>
<feature type="compositionally biased region" description="Low complexity" evidence="1">
    <location>
        <begin position="98"/>
        <end position="114"/>
    </location>
</feature>
<comment type="caution">
    <text evidence="3">The sequence shown here is derived from an EMBL/GenBank/DDBJ whole genome shotgun (WGS) entry which is preliminary data.</text>
</comment>
<dbReference type="EMBL" id="AACS02000009">
    <property type="protein sequence ID" value="EAU89097.1"/>
    <property type="molecule type" value="Genomic_DNA"/>
</dbReference>
<keyword evidence="4" id="KW-1185">Reference proteome</keyword>
<dbReference type="KEGG" id="cci:CC1G_08505"/>
<name>A8ND14_COPC7</name>
<feature type="region of interest" description="Disordered" evidence="1">
    <location>
        <begin position="98"/>
        <end position="119"/>
    </location>
</feature>
<evidence type="ECO:0000313" key="3">
    <source>
        <dbReference type="EMBL" id="EAU89097.1"/>
    </source>
</evidence>
<evidence type="ECO:0000256" key="1">
    <source>
        <dbReference type="SAM" id="MobiDB-lite"/>
    </source>
</evidence>
<sequence length="226" mass="23464">MVKPLSLLSVVSLVAGAFALPQASGISDEAATLDFKPGPGLPTVEELGLTTEDLLKPIPEEVLASVRTSSSHITHTETAQFLTNASFRVPAEADYASLDAGSGSSASSDGSSSLTKRQWTPACKGPHRASLASANACYNYLLSLGTTACTVPDSGSVWLSLITMCEIGDAKVTGKCFPPNCPASSWCQHAAHGVAWVMQNCNVDNFVGGEQAAWGNGHLIIGVQSR</sequence>
<dbReference type="STRING" id="240176.A8ND14"/>
<dbReference type="RefSeq" id="XP_001832677.1">
    <property type="nucleotide sequence ID" value="XM_001832625.1"/>
</dbReference>
<dbReference type="Proteomes" id="UP000001861">
    <property type="component" value="Unassembled WGS sequence"/>
</dbReference>
<dbReference type="OMA" id="NLMACER"/>
<dbReference type="VEuPathDB" id="FungiDB:CC1G_08505"/>
<proteinExistence type="predicted"/>